<feature type="transmembrane region" description="Helical" evidence="2">
    <location>
        <begin position="104"/>
        <end position="123"/>
    </location>
</feature>
<evidence type="ECO:0000313" key="3">
    <source>
        <dbReference type="EMBL" id="KAK4534624.1"/>
    </source>
</evidence>
<comment type="caution">
    <text evidence="3">The sequence shown here is derived from an EMBL/GenBank/DDBJ whole genome shotgun (WGS) entry which is preliminary data.</text>
</comment>
<keyword evidence="2" id="KW-1133">Transmembrane helix</keyword>
<protein>
    <submittedName>
        <fullName evidence="3">Uncharacterized protein</fullName>
    </submittedName>
</protein>
<proteinExistence type="predicted"/>
<gene>
    <name evidence="3" type="ORF">CDCA_CDCA02G0649</name>
</gene>
<keyword evidence="2" id="KW-0812">Transmembrane</keyword>
<organism evidence="3 4">
    <name type="scientific">Cyanidium caldarium</name>
    <name type="common">Red alga</name>
    <dbReference type="NCBI Taxonomy" id="2771"/>
    <lineage>
        <taxon>Eukaryota</taxon>
        <taxon>Rhodophyta</taxon>
        <taxon>Bangiophyceae</taxon>
        <taxon>Cyanidiales</taxon>
        <taxon>Cyanidiaceae</taxon>
        <taxon>Cyanidium</taxon>
    </lineage>
</organism>
<accession>A0AAV9IQU3</accession>
<name>A0AAV9IQU3_CYACA</name>
<reference evidence="3 4" key="1">
    <citation type="submission" date="2022-07" db="EMBL/GenBank/DDBJ databases">
        <title>Genome-wide signatures of adaptation to extreme environments.</title>
        <authorList>
            <person name="Cho C.H."/>
            <person name="Yoon H.S."/>
        </authorList>
    </citation>
    <scope>NUCLEOTIDE SEQUENCE [LARGE SCALE GENOMIC DNA]</scope>
    <source>
        <strain evidence="3 4">DBV 063 E5</strain>
    </source>
</reference>
<sequence>MGSVWRGLRGTTLATHLGALVRTFGGERTRPATWLARRGVSSGPSHYSEDELRRYVRQIRAESNETSWDDPPTAPLPETNELYEGASDFSNFLDRHEDMSPRQAYGGLALGMGFFAVLGALAFQRSKAKERPYVPREVPGYNRDIFGSDVPPDVAAARDGDGEEEPVAEPAEQEAAAADDGAGDAAATAGVAGASA</sequence>
<dbReference type="AlphaFoldDB" id="A0AAV9IQU3"/>
<feature type="region of interest" description="Disordered" evidence="1">
    <location>
        <begin position="145"/>
        <end position="196"/>
    </location>
</feature>
<keyword evidence="4" id="KW-1185">Reference proteome</keyword>
<dbReference type="Proteomes" id="UP001301350">
    <property type="component" value="Unassembled WGS sequence"/>
</dbReference>
<evidence type="ECO:0000313" key="4">
    <source>
        <dbReference type="Proteomes" id="UP001301350"/>
    </source>
</evidence>
<feature type="compositionally biased region" description="Low complexity" evidence="1">
    <location>
        <begin position="168"/>
        <end position="196"/>
    </location>
</feature>
<evidence type="ECO:0000256" key="2">
    <source>
        <dbReference type="SAM" id="Phobius"/>
    </source>
</evidence>
<keyword evidence="2" id="KW-0472">Membrane</keyword>
<evidence type="ECO:0000256" key="1">
    <source>
        <dbReference type="SAM" id="MobiDB-lite"/>
    </source>
</evidence>
<dbReference type="EMBL" id="JANCYW010000002">
    <property type="protein sequence ID" value="KAK4534624.1"/>
    <property type="molecule type" value="Genomic_DNA"/>
</dbReference>